<keyword evidence="1" id="KW-0472">Membrane</keyword>
<dbReference type="HOGENOM" id="CLU_2141545_0_0_9"/>
<proteinExistence type="predicted"/>
<evidence type="ECO:0000313" key="3">
    <source>
        <dbReference type="Proteomes" id="UP000003340"/>
    </source>
</evidence>
<feature type="transmembrane region" description="Helical" evidence="1">
    <location>
        <begin position="48"/>
        <end position="71"/>
    </location>
</feature>
<name>C0ED93_9FIRM</name>
<comment type="caution">
    <text evidence="2">The sequence shown here is derived from an EMBL/GenBank/DDBJ whole genome shotgun (WGS) entry which is preliminary data.</text>
</comment>
<dbReference type="AlphaFoldDB" id="C0ED93"/>
<dbReference type="Proteomes" id="UP000003340">
    <property type="component" value="Unassembled WGS sequence"/>
</dbReference>
<protein>
    <submittedName>
        <fullName evidence="2">Uncharacterized protein</fullName>
    </submittedName>
</protein>
<organism evidence="2 3">
    <name type="scientific">[Clostridium] methylpentosum DSM 5476</name>
    <dbReference type="NCBI Taxonomy" id="537013"/>
    <lineage>
        <taxon>Bacteria</taxon>
        <taxon>Bacillati</taxon>
        <taxon>Bacillota</taxon>
        <taxon>Clostridia</taxon>
        <taxon>Eubacteriales</taxon>
        <taxon>Oscillospiraceae</taxon>
        <taxon>Oscillospiraceae incertae sedis</taxon>
    </lineage>
</organism>
<keyword evidence="3" id="KW-1185">Reference proteome</keyword>
<sequence length="112" mass="12986">MKKIKLSFALIWHCFIASVSPIIIGFIYMFITGHGKGYGYDLRGEADIYIMIGLVALFFWLAATIPVAVWLSRTFYRIKKMLFWVPILSFFLFFIIGVILIGWQNFISMFGI</sequence>
<keyword evidence="1" id="KW-0812">Transmembrane</keyword>
<evidence type="ECO:0000313" key="2">
    <source>
        <dbReference type="EMBL" id="EEG30606.1"/>
    </source>
</evidence>
<feature type="transmembrane region" description="Helical" evidence="1">
    <location>
        <begin position="7"/>
        <end position="28"/>
    </location>
</feature>
<dbReference type="STRING" id="537013.CLOSTMETH_01819"/>
<reference evidence="2 3" key="2">
    <citation type="submission" date="2009-02" db="EMBL/GenBank/DDBJ databases">
        <title>Draft genome sequence of Clostridium methylpentosum (DSM 5476).</title>
        <authorList>
            <person name="Sudarsanam P."/>
            <person name="Ley R."/>
            <person name="Guruge J."/>
            <person name="Turnbaugh P.J."/>
            <person name="Mahowald M."/>
            <person name="Liep D."/>
            <person name="Gordon J."/>
        </authorList>
    </citation>
    <scope>NUCLEOTIDE SEQUENCE [LARGE SCALE GENOMIC DNA]</scope>
    <source>
        <strain evidence="2 3">DSM 5476</strain>
    </source>
</reference>
<keyword evidence="1" id="KW-1133">Transmembrane helix</keyword>
<evidence type="ECO:0000256" key="1">
    <source>
        <dbReference type="SAM" id="Phobius"/>
    </source>
</evidence>
<dbReference type="eggNOG" id="ENOG5032KMM">
    <property type="taxonomic scope" value="Bacteria"/>
</dbReference>
<accession>C0ED93</accession>
<gene>
    <name evidence="2" type="ORF">CLOSTMETH_01819</name>
</gene>
<reference evidence="2 3" key="1">
    <citation type="submission" date="2009-01" db="EMBL/GenBank/DDBJ databases">
        <authorList>
            <person name="Fulton L."/>
            <person name="Clifton S."/>
            <person name="Fulton B."/>
            <person name="Xu J."/>
            <person name="Minx P."/>
            <person name="Pepin K.H."/>
            <person name="Johnson M."/>
            <person name="Bhonagiri V."/>
            <person name="Nash W.E."/>
            <person name="Mardis E.R."/>
            <person name="Wilson R.K."/>
        </authorList>
    </citation>
    <scope>NUCLEOTIDE SEQUENCE [LARGE SCALE GENOMIC DNA]</scope>
    <source>
        <strain evidence="2 3">DSM 5476</strain>
    </source>
</reference>
<feature type="transmembrane region" description="Helical" evidence="1">
    <location>
        <begin position="83"/>
        <end position="103"/>
    </location>
</feature>
<dbReference type="EMBL" id="ACEC01000060">
    <property type="protein sequence ID" value="EEG30606.1"/>
    <property type="molecule type" value="Genomic_DNA"/>
</dbReference>